<dbReference type="EMBL" id="JBHMEW010000066">
    <property type="protein sequence ID" value="MFB9213110.1"/>
    <property type="molecule type" value="Genomic_DNA"/>
</dbReference>
<protein>
    <submittedName>
        <fullName evidence="4">TIGR01777 family oxidoreductase</fullName>
    </submittedName>
</protein>
<name>A0ABV5JAF3_9BACT</name>
<dbReference type="Proteomes" id="UP001589654">
    <property type="component" value="Unassembled WGS sequence"/>
</dbReference>
<feature type="domain" description="NAD-dependent epimerase/dehydratase" evidence="2">
    <location>
        <begin position="4"/>
        <end position="131"/>
    </location>
</feature>
<comment type="similarity">
    <text evidence="1">Belongs to the NAD(P)-dependent epimerase/dehydratase family. SDR39U1 subfamily.</text>
</comment>
<reference evidence="4 5" key="1">
    <citation type="submission" date="2024-09" db="EMBL/GenBank/DDBJ databases">
        <authorList>
            <person name="Sun Q."/>
            <person name="Mori K."/>
        </authorList>
    </citation>
    <scope>NUCLEOTIDE SEQUENCE [LARGE SCALE GENOMIC DNA]</scope>
    <source>
        <strain evidence="4 5">CECT 7682</strain>
    </source>
</reference>
<dbReference type="Pfam" id="PF08338">
    <property type="entry name" value="DUF1731"/>
    <property type="match status" value="1"/>
</dbReference>
<organism evidence="4 5">
    <name type="scientific">Echinicola jeungdonensis</name>
    <dbReference type="NCBI Taxonomy" id="709343"/>
    <lineage>
        <taxon>Bacteria</taxon>
        <taxon>Pseudomonadati</taxon>
        <taxon>Bacteroidota</taxon>
        <taxon>Cytophagia</taxon>
        <taxon>Cytophagales</taxon>
        <taxon>Cyclobacteriaceae</taxon>
        <taxon>Echinicola</taxon>
    </lineage>
</organism>
<dbReference type="InterPro" id="IPR036291">
    <property type="entry name" value="NAD(P)-bd_dom_sf"/>
</dbReference>
<evidence type="ECO:0000256" key="1">
    <source>
        <dbReference type="ARBA" id="ARBA00009353"/>
    </source>
</evidence>
<comment type="caution">
    <text evidence="4">The sequence shown here is derived from an EMBL/GenBank/DDBJ whole genome shotgun (WGS) entry which is preliminary data.</text>
</comment>
<dbReference type="InterPro" id="IPR001509">
    <property type="entry name" value="Epimerase_deHydtase"/>
</dbReference>
<dbReference type="Gene3D" id="3.40.50.720">
    <property type="entry name" value="NAD(P)-binding Rossmann-like Domain"/>
    <property type="match status" value="1"/>
</dbReference>
<dbReference type="SUPFAM" id="SSF51735">
    <property type="entry name" value="NAD(P)-binding Rossmann-fold domains"/>
    <property type="match status" value="1"/>
</dbReference>
<evidence type="ECO:0000313" key="4">
    <source>
        <dbReference type="EMBL" id="MFB9213110.1"/>
    </source>
</evidence>
<dbReference type="RefSeq" id="WP_290247863.1">
    <property type="nucleotide sequence ID" value="NZ_JAUFQT010000001.1"/>
</dbReference>
<dbReference type="InterPro" id="IPR013549">
    <property type="entry name" value="DUF1731"/>
</dbReference>
<dbReference type="NCBIfam" id="TIGR01777">
    <property type="entry name" value="yfcH"/>
    <property type="match status" value="1"/>
</dbReference>
<dbReference type="InterPro" id="IPR010099">
    <property type="entry name" value="SDR39U1"/>
</dbReference>
<feature type="domain" description="DUF1731" evidence="3">
    <location>
        <begin position="249"/>
        <end position="295"/>
    </location>
</feature>
<gene>
    <name evidence="4" type="ORF">ACFFUR_14935</name>
</gene>
<evidence type="ECO:0000259" key="2">
    <source>
        <dbReference type="Pfam" id="PF01370"/>
    </source>
</evidence>
<sequence length="299" mass="32989">MKNILITGGSGMIGQKLTKQLESNQYQVAWLSRTPDQNSHKSFFWDITEKKVDQKALEWCDAIVHLAGAGVAEKRWTPARKKQILDSRVDTAQLLFDHFRAMEKRPEVVVSASGANYYGLDNGYQILNEDSPAGNDFLAQVAKKWEETILQFEKLGARTVCLRTGIVLDRDGGALEEILKPPITAPVGSGNQIMSWIHIQDLVNLYQFALEEKNVSGCYNAATSSPASNKAFTQVASRIKGKPFIPLPVPGFALKLFLGELAGVVLGGNHISPDKIISAGFKFKHVDLNEALMDIYGKK</sequence>
<dbReference type="PANTHER" id="PTHR11092:SF0">
    <property type="entry name" value="EPIMERASE FAMILY PROTEIN SDR39U1"/>
    <property type="match status" value="1"/>
</dbReference>
<dbReference type="PANTHER" id="PTHR11092">
    <property type="entry name" value="SUGAR NUCLEOTIDE EPIMERASE RELATED"/>
    <property type="match status" value="1"/>
</dbReference>
<evidence type="ECO:0000259" key="3">
    <source>
        <dbReference type="Pfam" id="PF08338"/>
    </source>
</evidence>
<accession>A0ABV5JAF3</accession>
<keyword evidence="5" id="KW-1185">Reference proteome</keyword>
<evidence type="ECO:0000313" key="5">
    <source>
        <dbReference type="Proteomes" id="UP001589654"/>
    </source>
</evidence>
<dbReference type="Pfam" id="PF01370">
    <property type="entry name" value="Epimerase"/>
    <property type="match status" value="1"/>
</dbReference>
<proteinExistence type="inferred from homology"/>